<dbReference type="InterPro" id="IPR053905">
    <property type="entry name" value="EF-G-like_DII"/>
</dbReference>
<dbReference type="GO" id="GO:0097216">
    <property type="term" value="F:guanosine tetraphosphate binding"/>
    <property type="evidence" value="ECO:0007669"/>
    <property type="project" value="UniProtKB-ARBA"/>
</dbReference>
<evidence type="ECO:0000256" key="1">
    <source>
        <dbReference type="ARBA" id="ARBA00017872"/>
    </source>
</evidence>
<dbReference type="InterPro" id="IPR020568">
    <property type="entry name" value="Ribosomal_Su5_D2-typ_SF"/>
</dbReference>
<dbReference type="SUPFAM" id="SSF54980">
    <property type="entry name" value="EF-G C-terminal domain-like"/>
    <property type="match status" value="2"/>
</dbReference>
<keyword evidence="5" id="KW-0342">GTP-binding</keyword>
<dbReference type="Pfam" id="PF00009">
    <property type="entry name" value="GTP_EFTU"/>
    <property type="match status" value="1"/>
</dbReference>
<dbReference type="SUPFAM" id="SSF54211">
    <property type="entry name" value="Ribosomal protein S5 domain 2-like"/>
    <property type="match status" value="1"/>
</dbReference>
<dbReference type="NCBIfam" id="NF009891">
    <property type="entry name" value="PRK13351.1-1"/>
    <property type="match status" value="1"/>
</dbReference>
<dbReference type="SUPFAM" id="SSF50447">
    <property type="entry name" value="Translation proteins"/>
    <property type="match status" value="1"/>
</dbReference>
<dbReference type="HOGENOM" id="CLU_002794_4_1_4"/>
<dbReference type="Pfam" id="PF00679">
    <property type="entry name" value="EFG_C"/>
    <property type="match status" value="1"/>
</dbReference>
<dbReference type="Gene3D" id="3.40.50.300">
    <property type="entry name" value="P-loop containing nucleotide triphosphate hydrolases"/>
    <property type="match status" value="1"/>
</dbReference>
<dbReference type="InterPro" id="IPR005517">
    <property type="entry name" value="Transl_elong_EFG/EF2_IV"/>
</dbReference>
<dbReference type="EMBL" id="AFBQ01000018">
    <property type="protein sequence ID" value="EHY32450.1"/>
    <property type="molecule type" value="Genomic_DNA"/>
</dbReference>
<dbReference type="GO" id="GO:0003924">
    <property type="term" value="F:GTPase activity"/>
    <property type="evidence" value="ECO:0007669"/>
    <property type="project" value="InterPro"/>
</dbReference>
<dbReference type="InterPro" id="IPR027417">
    <property type="entry name" value="P-loop_NTPase"/>
</dbReference>
<dbReference type="InterPro" id="IPR000640">
    <property type="entry name" value="EFG_V-like"/>
</dbReference>
<evidence type="ECO:0000256" key="5">
    <source>
        <dbReference type="ARBA" id="ARBA00023134"/>
    </source>
</evidence>
<keyword evidence="2" id="KW-0547">Nucleotide-binding</keyword>
<dbReference type="Gene3D" id="3.30.70.870">
    <property type="entry name" value="Elongation Factor G (Translational Gtpase), domain 3"/>
    <property type="match status" value="1"/>
</dbReference>
<dbReference type="InterPro" id="IPR035649">
    <property type="entry name" value="EFG_V"/>
</dbReference>
<dbReference type="CDD" id="cd03713">
    <property type="entry name" value="EFG_mtEFG_C"/>
    <property type="match status" value="1"/>
</dbReference>
<evidence type="ECO:0000259" key="7">
    <source>
        <dbReference type="PROSITE" id="PS51722"/>
    </source>
</evidence>
<protein>
    <recommendedName>
        <fullName evidence="1">Elongation factor G</fullName>
    </recommendedName>
</protein>
<dbReference type="PROSITE" id="PS51722">
    <property type="entry name" value="G_TR_2"/>
    <property type="match status" value="1"/>
</dbReference>
<keyword evidence="9" id="KW-1185">Reference proteome</keyword>
<dbReference type="NCBIfam" id="NF009381">
    <property type="entry name" value="PRK12740.1-5"/>
    <property type="match status" value="1"/>
</dbReference>
<evidence type="ECO:0000313" key="9">
    <source>
        <dbReference type="Proteomes" id="UP000004956"/>
    </source>
</evidence>
<evidence type="ECO:0000256" key="3">
    <source>
        <dbReference type="ARBA" id="ARBA00022768"/>
    </source>
</evidence>
<dbReference type="GO" id="GO:0032790">
    <property type="term" value="P:ribosome disassembly"/>
    <property type="evidence" value="ECO:0007669"/>
    <property type="project" value="TreeGrafter"/>
</dbReference>
<gene>
    <name evidence="8" type="ORF">HMPREF9440_00159</name>
</gene>
<evidence type="ECO:0000313" key="8">
    <source>
        <dbReference type="EMBL" id="EHY32450.1"/>
    </source>
</evidence>
<keyword evidence="4" id="KW-0648">Protein biosynthesis</keyword>
<feature type="domain" description="Tr-type G" evidence="7">
    <location>
        <begin position="6"/>
        <end position="266"/>
    </location>
</feature>
<reference evidence="8 9" key="1">
    <citation type="submission" date="2011-11" db="EMBL/GenBank/DDBJ databases">
        <authorList>
            <person name="Weinstock G."/>
            <person name="Sodergren E."/>
            <person name="Clifton S."/>
            <person name="Fulton L."/>
            <person name="Fulton B."/>
            <person name="Courtney L."/>
            <person name="Fronick C."/>
            <person name="Harrison M."/>
            <person name="Strong C."/>
            <person name="Farmer C."/>
            <person name="Delahaunty K."/>
            <person name="Markovic C."/>
            <person name="Hall O."/>
            <person name="Minx P."/>
            <person name="Tomlinson C."/>
            <person name="Mitreva M."/>
            <person name="Hou S."/>
            <person name="Chen J."/>
            <person name="Wollam A."/>
            <person name="Pepin K.H."/>
            <person name="Johnson M."/>
            <person name="Bhonagiri V."/>
            <person name="Zhang X."/>
            <person name="Suruliraj S."/>
            <person name="Warren W."/>
            <person name="Chinwalla A."/>
            <person name="Mardis E.R."/>
            <person name="Wilson R.K."/>
        </authorList>
    </citation>
    <scope>NUCLEOTIDE SEQUENCE [LARGE SCALE GENOMIC DNA]</scope>
    <source>
        <strain evidence="8 9">YIT 11816</strain>
    </source>
</reference>
<dbReference type="SUPFAM" id="SSF52540">
    <property type="entry name" value="P-loop containing nucleoside triphosphate hydrolases"/>
    <property type="match status" value="1"/>
</dbReference>
<dbReference type="InterPro" id="IPR000795">
    <property type="entry name" value="T_Tr_GTP-bd_dom"/>
</dbReference>
<dbReference type="InterPro" id="IPR014721">
    <property type="entry name" value="Ribsml_uS5_D2-typ_fold_subgr"/>
</dbReference>
<dbReference type="PANTHER" id="PTHR43261:SF6">
    <property type="entry name" value="ELONGATION FACTOR G-LIKE PROTEIN"/>
    <property type="match status" value="1"/>
</dbReference>
<dbReference type="FunFam" id="3.30.230.10:FF:000003">
    <property type="entry name" value="Elongation factor G"/>
    <property type="match status" value="1"/>
</dbReference>
<organism evidence="8 9">
    <name type="scientific">Sutterella parvirubra YIT 11816</name>
    <dbReference type="NCBI Taxonomy" id="762967"/>
    <lineage>
        <taxon>Bacteria</taxon>
        <taxon>Pseudomonadati</taxon>
        <taxon>Pseudomonadota</taxon>
        <taxon>Betaproteobacteria</taxon>
        <taxon>Burkholderiales</taxon>
        <taxon>Sutterellaceae</taxon>
        <taxon>Sutterella</taxon>
    </lineage>
</organism>
<dbReference type="InterPro" id="IPR047872">
    <property type="entry name" value="EFG_IV"/>
</dbReference>
<dbReference type="FunFam" id="3.30.70.240:FF:000001">
    <property type="entry name" value="Elongation factor G"/>
    <property type="match status" value="1"/>
</dbReference>
<proteinExistence type="predicted"/>
<dbReference type="AlphaFoldDB" id="H3KBR3"/>
<dbReference type="PATRIC" id="fig|762967.3.peg.139"/>
<comment type="function">
    <text evidence="6">Catalyzes the GTP-dependent ribosomal translocation step during translation elongation. During this step, the ribosome changes from the pre-translocational (PRE) to the post-translocational (POST) state as the newly formed A-site-bound peptidyl-tRNA and P-site-bound deacylated tRNA move to the P and E sites, respectively. Catalyzes the coordinated movement of the two tRNA molecules, the mRNA and conformational changes in the ribosome.</text>
</comment>
<accession>H3KBR3</accession>
<dbReference type="SMART" id="SM00838">
    <property type="entry name" value="EFG_C"/>
    <property type="match status" value="1"/>
</dbReference>
<dbReference type="Pfam" id="PF03764">
    <property type="entry name" value="EFG_IV"/>
    <property type="match status" value="1"/>
</dbReference>
<name>H3KBR3_9BURK</name>
<dbReference type="Proteomes" id="UP000004956">
    <property type="component" value="Unassembled WGS sequence"/>
</dbReference>
<dbReference type="GO" id="GO:0003746">
    <property type="term" value="F:translation elongation factor activity"/>
    <property type="evidence" value="ECO:0007669"/>
    <property type="project" value="UniProtKB-KW"/>
</dbReference>
<comment type="caution">
    <text evidence="8">The sequence shown here is derived from an EMBL/GenBank/DDBJ whole genome shotgun (WGS) entry which is preliminary data.</text>
</comment>
<dbReference type="Gene3D" id="3.30.230.10">
    <property type="match status" value="1"/>
</dbReference>
<dbReference type="SMART" id="SM00889">
    <property type="entry name" value="EFG_IV"/>
    <property type="match status" value="1"/>
</dbReference>
<sequence length="682" mass="75089">MIYEPENLRTLALVGHGSCGKTSLIEAMLYRSGMIPELGAVERGNTMCDNDPLEKQVGHSIRLAVAHVDTAMPNLTPVRIHVLDTPGYSDYLGQDLSALDAVKSVAAVVDATKGVELLTRRMMQVAADRRLCRMIVVNKFDDPNADLEGLLEQMREIWGPGVLPINLPTKNHTHVIDCFEREEGESDIMSVEDVHRAFIERIVEEDDEALERYLEEGSVDPRILHPLITKALREGHIIPVCFTSAKNLIGIRDFMKVIIRHLPSPAEANDALFVTAEGEPYVTKPERDLPVVAQVFKIVNDPYIGKIGVFRVHQGTITKDSTLYVDDGKKPIKAAHPLLLQGKNTAETDRLCPGDIGALAKIDELNYGSVIHSDPNVSGIRMRPIDFPKPMYGLAVKPARRGDEGRMSEVLAKMQGEDPTMTVEHDPVLNETVIRGLTDMHVRSILERMKVNFKLEVETSTPSIPYRETISANAEGHARHKKQTGGAGQFGEVYLRVEPLPRGQGFEFVDQVKGGVIPYNLIPAVEKGVREVLDSGYVAGYPIQDVRVIVYDGKSHPVDSKEVAFVSAGRKAFLDALANAKPQILEPIVRVEINAPEQYMGDIAGDFASRRGQVSGTESLPGGIISITGTVPLAELDGYATRLHALTQGTGSWGMELDSYQPLPAQKQAELASKYQRKEEEE</sequence>
<dbReference type="InterPro" id="IPR009000">
    <property type="entry name" value="Transl_B-barrel_sf"/>
</dbReference>
<dbReference type="STRING" id="762967.HMPREF9440_00159"/>
<dbReference type="Gene3D" id="2.40.30.10">
    <property type="entry name" value="Translation factors"/>
    <property type="match status" value="1"/>
</dbReference>
<dbReference type="CDD" id="cd01434">
    <property type="entry name" value="EFG_mtEFG1_IV"/>
    <property type="match status" value="1"/>
</dbReference>
<dbReference type="PANTHER" id="PTHR43261">
    <property type="entry name" value="TRANSLATION ELONGATION FACTOR G-RELATED"/>
    <property type="match status" value="1"/>
</dbReference>
<dbReference type="Pfam" id="PF14492">
    <property type="entry name" value="EFG_III"/>
    <property type="match status" value="1"/>
</dbReference>
<evidence type="ECO:0000256" key="6">
    <source>
        <dbReference type="ARBA" id="ARBA00024731"/>
    </source>
</evidence>
<dbReference type="Gene3D" id="3.30.70.240">
    <property type="match status" value="1"/>
</dbReference>
<dbReference type="InterPro" id="IPR041095">
    <property type="entry name" value="EFG_II"/>
</dbReference>
<dbReference type="InterPro" id="IPR035647">
    <property type="entry name" value="EFG_III/V"/>
</dbReference>
<keyword evidence="3 8" id="KW-0251">Elongation factor</keyword>
<evidence type="ECO:0000256" key="2">
    <source>
        <dbReference type="ARBA" id="ARBA00022741"/>
    </source>
</evidence>
<evidence type="ECO:0000256" key="4">
    <source>
        <dbReference type="ARBA" id="ARBA00022917"/>
    </source>
</evidence>
<dbReference type="Pfam" id="PF22042">
    <property type="entry name" value="EF-G_D2"/>
    <property type="match status" value="1"/>
</dbReference>
<dbReference type="GO" id="GO:0005525">
    <property type="term" value="F:GTP binding"/>
    <property type="evidence" value="ECO:0007669"/>
    <property type="project" value="UniProtKB-KW"/>
</dbReference>